<dbReference type="InterPro" id="IPR036390">
    <property type="entry name" value="WH_DNA-bd_sf"/>
</dbReference>
<feature type="region of interest" description="Disordered" evidence="5">
    <location>
        <begin position="117"/>
        <end position="139"/>
    </location>
</feature>
<organism evidence="6 7">
    <name type="scientific">Yinghuangia aomiensis</name>
    <dbReference type="NCBI Taxonomy" id="676205"/>
    <lineage>
        <taxon>Bacteria</taxon>
        <taxon>Bacillati</taxon>
        <taxon>Actinomycetota</taxon>
        <taxon>Actinomycetes</taxon>
        <taxon>Kitasatosporales</taxon>
        <taxon>Streptomycetaceae</taxon>
        <taxon>Yinghuangia</taxon>
    </lineage>
</organism>
<evidence type="ECO:0000256" key="3">
    <source>
        <dbReference type="ARBA" id="ARBA00023125"/>
    </source>
</evidence>
<keyword evidence="2" id="KW-0805">Transcription regulation</keyword>
<feature type="compositionally biased region" description="Gly residues" evidence="5">
    <location>
        <begin position="119"/>
        <end position="131"/>
    </location>
</feature>
<dbReference type="InterPro" id="IPR005650">
    <property type="entry name" value="BlaI_family"/>
</dbReference>
<evidence type="ECO:0000313" key="6">
    <source>
        <dbReference type="EMBL" id="GAA4977454.1"/>
    </source>
</evidence>
<evidence type="ECO:0000256" key="1">
    <source>
        <dbReference type="ARBA" id="ARBA00011046"/>
    </source>
</evidence>
<comment type="similarity">
    <text evidence="1">Belongs to the BlaI transcriptional regulatory family.</text>
</comment>
<dbReference type="Pfam" id="PF03965">
    <property type="entry name" value="Penicillinase_R"/>
    <property type="match status" value="1"/>
</dbReference>
<dbReference type="Gene3D" id="1.10.10.10">
    <property type="entry name" value="Winged helix-like DNA-binding domain superfamily/Winged helix DNA-binding domain"/>
    <property type="match status" value="1"/>
</dbReference>
<comment type="caution">
    <text evidence="6">The sequence shown here is derived from an EMBL/GenBank/DDBJ whole genome shotgun (WGS) entry which is preliminary data.</text>
</comment>
<evidence type="ECO:0000256" key="2">
    <source>
        <dbReference type="ARBA" id="ARBA00023015"/>
    </source>
</evidence>
<dbReference type="RefSeq" id="WP_345678029.1">
    <property type="nucleotide sequence ID" value="NZ_BAABHS010000019.1"/>
</dbReference>
<evidence type="ECO:0000313" key="7">
    <source>
        <dbReference type="Proteomes" id="UP001500466"/>
    </source>
</evidence>
<gene>
    <name evidence="6" type="ORF">GCM10023205_51250</name>
</gene>
<evidence type="ECO:0000256" key="5">
    <source>
        <dbReference type="SAM" id="MobiDB-lite"/>
    </source>
</evidence>
<dbReference type="Proteomes" id="UP001500466">
    <property type="component" value="Unassembled WGS sequence"/>
</dbReference>
<proteinExistence type="inferred from homology"/>
<dbReference type="EMBL" id="BAABHS010000019">
    <property type="protein sequence ID" value="GAA4977454.1"/>
    <property type="molecule type" value="Genomic_DNA"/>
</dbReference>
<keyword evidence="4" id="KW-0804">Transcription</keyword>
<evidence type="ECO:0000256" key="4">
    <source>
        <dbReference type="ARBA" id="ARBA00023163"/>
    </source>
</evidence>
<accession>A0ABP9HSA3</accession>
<dbReference type="SUPFAM" id="SSF46785">
    <property type="entry name" value="Winged helix' DNA-binding domain"/>
    <property type="match status" value="1"/>
</dbReference>
<dbReference type="InterPro" id="IPR036388">
    <property type="entry name" value="WH-like_DNA-bd_sf"/>
</dbReference>
<protein>
    <recommendedName>
        <fullName evidence="8">Transcriptional regulator</fullName>
    </recommendedName>
</protein>
<name>A0ABP9HSA3_9ACTN</name>
<reference evidence="7" key="1">
    <citation type="journal article" date="2019" name="Int. J. Syst. Evol. Microbiol.">
        <title>The Global Catalogue of Microorganisms (GCM) 10K type strain sequencing project: providing services to taxonomists for standard genome sequencing and annotation.</title>
        <authorList>
            <consortium name="The Broad Institute Genomics Platform"/>
            <consortium name="The Broad Institute Genome Sequencing Center for Infectious Disease"/>
            <person name="Wu L."/>
            <person name="Ma J."/>
        </authorList>
    </citation>
    <scope>NUCLEOTIDE SEQUENCE [LARGE SCALE GENOMIC DNA]</scope>
    <source>
        <strain evidence="7">JCM 17986</strain>
    </source>
</reference>
<sequence length="139" mass="15137">MARFGELEEQVMLRLWAVNAPLSVREVREALRPDRELAYTTVMTVLDKLHRKGELRRRLDGRAYRYEPVLSREAHTAALMRDDWLSGGGRAGALVHFVEGMSAEQVDALRDALRVALPEGGGQGGDAGGADVGADPSPG</sequence>
<keyword evidence="7" id="KW-1185">Reference proteome</keyword>
<evidence type="ECO:0008006" key="8">
    <source>
        <dbReference type="Google" id="ProtNLM"/>
    </source>
</evidence>
<keyword evidence="3" id="KW-0238">DNA-binding</keyword>
<dbReference type="Gene3D" id="6.10.140.850">
    <property type="match status" value="1"/>
</dbReference>